<feature type="transmembrane region" description="Helical" evidence="9">
    <location>
        <begin position="917"/>
        <end position="940"/>
    </location>
</feature>
<keyword evidence="11" id="KW-1185">Reference proteome</keyword>
<evidence type="ECO:0000256" key="3">
    <source>
        <dbReference type="ARBA" id="ARBA00022448"/>
    </source>
</evidence>
<dbReference type="GO" id="GO:0015562">
    <property type="term" value="F:efflux transmembrane transporter activity"/>
    <property type="evidence" value="ECO:0007669"/>
    <property type="project" value="InterPro"/>
</dbReference>
<dbReference type="PATRIC" id="fig|1293439.3.peg.2976"/>
<name>A0A0F5Q4Z1_9HYPH</name>
<dbReference type="InterPro" id="IPR001036">
    <property type="entry name" value="Acrflvin-R"/>
</dbReference>
<dbReference type="Gene3D" id="3.30.70.1430">
    <property type="entry name" value="Multidrug efflux transporter AcrB pore domain"/>
    <property type="match status" value="2"/>
</dbReference>
<organism evidence="10 11">
    <name type="scientific">Devosia epidermidihirudinis</name>
    <dbReference type="NCBI Taxonomy" id="1293439"/>
    <lineage>
        <taxon>Bacteria</taxon>
        <taxon>Pseudomonadati</taxon>
        <taxon>Pseudomonadota</taxon>
        <taxon>Alphaproteobacteria</taxon>
        <taxon>Hyphomicrobiales</taxon>
        <taxon>Devosiaceae</taxon>
        <taxon>Devosia</taxon>
    </lineage>
</organism>
<dbReference type="GO" id="GO:0042910">
    <property type="term" value="F:xenobiotic transmembrane transporter activity"/>
    <property type="evidence" value="ECO:0007669"/>
    <property type="project" value="TreeGrafter"/>
</dbReference>
<dbReference type="OrthoDB" id="8308837at2"/>
<evidence type="ECO:0000256" key="8">
    <source>
        <dbReference type="ARBA" id="ARBA00023136"/>
    </source>
</evidence>
<dbReference type="AlphaFoldDB" id="A0A0F5Q4Z1"/>
<evidence type="ECO:0000256" key="9">
    <source>
        <dbReference type="RuleBase" id="RU364070"/>
    </source>
</evidence>
<feature type="transmembrane region" description="Helical" evidence="9">
    <location>
        <begin position="866"/>
        <end position="884"/>
    </location>
</feature>
<dbReference type="FunFam" id="3.30.70.1430:FF:000001">
    <property type="entry name" value="Efflux pump membrane transporter"/>
    <property type="match status" value="1"/>
</dbReference>
<protein>
    <recommendedName>
        <fullName evidence="9">Efflux pump membrane transporter</fullName>
    </recommendedName>
</protein>
<evidence type="ECO:0000256" key="2">
    <source>
        <dbReference type="ARBA" id="ARBA00010942"/>
    </source>
</evidence>
<evidence type="ECO:0000256" key="6">
    <source>
        <dbReference type="ARBA" id="ARBA00022692"/>
    </source>
</evidence>
<dbReference type="Pfam" id="PF00873">
    <property type="entry name" value="ACR_tran"/>
    <property type="match status" value="1"/>
</dbReference>
<dbReference type="NCBIfam" id="NF000282">
    <property type="entry name" value="RND_permease_1"/>
    <property type="match status" value="1"/>
</dbReference>
<evidence type="ECO:0000256" key="7">
    <source>
        <dbReference type="ARBA" id="ARBA00022989"/>
    </source>
</evidence>
<feature type="transmembrane region" description="Helical" evidence="9">
    <location>
        <begin position="365"/>
        <end position="389"/>
    </location>
</feature>
<accession>A0A0F5Q4Z1</accession>
<evidence type="ECO:0000313" key="11">
    <source>
        <dbReference type="Proteomes" id="UP000033411"/>
    </source>
</evidence>
<evidence type="ECO:0000256" key="1">
    <source>
        <dbReference type="ARBA" id="ARBA00004429"/>
    </source>
</evidence>
<keyword evidence="7 9" id="KW-1133">Transmembrane helix</keyword>
<dbReference type="NCBIfam" id="TIGR00915">
    <property type="entry name" value="2A0602"/>
    <property type="match status" value="1"/>
</dbReference>
<gene>
    <name evidence="10" type="ORF">WH87_14600</name>
</gene>
<comment type="caution">
    <text evidence="10">The sequence shown here is derived from an EMBL/GenBank/DDBJ whole genome shotgun (WGS) entry which is preliminary data.</text>
</comment>
<dbReference type="RefSeq" id="WP_046140887.1">
    <property type="nucleotide sequence ID" value="NZ_LANJ01000044.1"/>
</dbReference>
<proteinExistence type="inferred from homology"/>
<dbReference type="SUPFAM" id="SSF82866">
    <property type="entry name" value="Multidrug efflux transporter AcrB transmembrane domain"/>
    <property type="match status" value="2"/>
</dbReference>
<dbReference type="FunFam" id="3.30.70.1430:FF:000002">
    <property type="entry name" value="Efflux pump membrane transporter"/>
    <property type="match status" value="1"/>
</dbReference>
<sequence length="1032" mass="109362">MASFFIARPVFAIVLAIVTMLGGVVGISTLPVSQYPEIAPTTVRISATYAGASADAVENSVTTVIESAMTGLDGLTYMSANSSTGSGSVTLTFDNSVNPDTAQVQVQNNLAQVESRLPESVRSAGLRVFRSGDSILMIGAIVSKDGKYSTNELADIMSSVVEPRIERAQGVGSLQSFGSGYAMRIWLDPVSLAAYGLTPADVRAAVQSQNVQVSIGSIGSTPVVEGQQLRATITAQSRLQSVEEFQAIILKSGDDGSLVRLGEVARVEIGLQSYGVNSRYNSYPAAGFGVQLASGANAINTANAVHAALDGIGPALPDGVEIEYAYETTPFVELSIEKVIETLIEAIILVFVVLLIFLQNWRATLIPMIAVPVVLAGTFGVLAILGYSINTLTMFAVVLAIGLLVDDAIVVVENVERIMEEEGLSAREATEKSMGEITGALIGIALVLSAVFVPMAFFAGATGVIYRQFSVTIVSAMALSAAVAIILTPALCAIMLKPHTKKSRLFGWFNWGFGGFTRGYVKTVGLLIRVPLLVLALFAALCGGAWWTFNQLPSSFLPEEDQGVLMTMISLPNGANSARTQAVIEMVEHYYMTYETESVESVFTTLGFGFGGGGENSAMAYVRLKDFHDRTHPDQKSQAVANRARLYFQQIRDAQVFAVAPPAIQGLGNSSGFSLQLMDTANAGRDALSEASNQLAELATGNAYVTNVSGNAGRKESQLKVEIDQEKARALGVDVTAANAILQIAFAGSYVNDFVMGNEIKPVYVQGDAPYRMQPEDIGKWYARNAKGEMVPFSAFSDTVWTEGARGLSRFNGTGSISISGSPVEGVSSGEAMDEMERLVAQLDGGFTAAWSGQSYQERLSGSQAFILYAVSLLVVFLCLAALYESWTIPFSVMLAVPVGILGALLAAYLFGQTNDVYFKVGLLATMGLAAKNAILIVEFAKDLRDQGRTLRDAVMEAARLRLRPIIMTSLAFILGVTPLATATGAGSGAQNAIGIAVLGGMIAATALGIFFVPSFFMLVVGLVDRIRGRSA</sequence>
<feature type="transmembrane region" description="Helical" evidence="9">
    <location>
        <begin position="993"/>
        <end position="1024"/>
    </location>
</feature>
<keyword evidence="3 9" id="KW-0813">Transport</keyword>
<dbReference type="Gene3D" id="3.30.70.1320">
    <property type="entry name" value="Multidrug efflux transporter AcrB pore domain like"/>
    <property type="match status" value="1"/>
</dbReference>
<feature type="transmembrane region" description="Helical" evidence="9">
    <location>
        <begin position="437"/>
        <end position="461"/>
    </location>
</feature>
<feature type="transmembrane region" description="Helical" evidence="9">
    <location>
        <begin position="339"/>
        <end position="358"/>
    </location>
</feature>
<feature type="transmembrane region" description="Helical" evidence="9">
    <location>
        <begin position="526"/>
        <end position="549"/>
    </location>
</feature>
<dbReference type="Gene3D" id="3.30.70.1440">
    <property type="entry name" value="Multidrug efflux transporter AcrB pore domain"/>
    <property type="match status" value="1"/>
</dbReference>
<dbReference type="PANTHER" id="PTHR32063:SF13">
    <property type="entry name" value="MULTIDRUG EFFLUX PUMP SUBUNIT ACRB-RELATED"/>
    <property type="match status" value="1"/>
</dbReference>
<dbReference type="InterPro" id="IPR004764">
    <property type="entry name" value="MdtF-like"/>
</dbReference>
<evidence type="ECO:0000313" key="10">
    <source>
        <dbReference type="EMBL" id="KKC35960.1"/>
    </source>
</evidence>
<comment type="subcellular location">
    <subcellularLocation>
        <location evidence="1 9">Cell inner membrane</location>
        <topology evidence="1 9">Multi-pass membrane protein</topology>
    </subcellularLocation>
</comment>
<dbReference type="GO" id="GO:0009636">
    <property type="term" value="P:response to toxic substance"/>
    <property type="evidence" value="ECO:0007669"/>
    <property type="project" value="UniProtKB-ARBA"/>
</dbReference>
<dbReference type="EMBL" id="LANJ01000044">
    <property type="protein sequence ID" value="KKC35960.1"/>
    <property type="molecule type" value="Genomic_DNA"/>
</dbReference>
<reference evidence="10 11" key="1">
    <citation type="submission" date="2015-03" db="EMBL/GenBank/DDBJ databases">
        <authorList>
            <person name="Lepp D."/>
            <person name="Hassan Y.I."/>
            <person name="Li X.-Z."/>
            <person name="Zhou T."/>
        </authorList>
    </citation>
    <scope>NUCLEOTIDE SEQUENCE [LARGE SCALE GENOMIC DNA]</scope>
    <source>
        <strain evidence="10 11">E84</strain>
    </source>
</reference>
<feature type="transmembrane region" description="Helical" evidence="9">
    <location>
        <begin position="961"/>
        <end position="981"/>
    </location>
</feature>
<dbReference type="GO" id="GO:0005886">
    <property type="term" value="C:plasma membrane"/>
    <property type="evidence" value="ECO:0007669"/>
    <property type="project" value="UniProtKB-SubCell"/>
</dbReference>
<feature type="transmembrane region" description="Helical" evidence="9">
    <location>
        <begin position="395"/>
        <end position="416"/>
    </location>
</feature>
<dbReference type="FunFam" id="1.20.1640.10:FF:000001">
    <property type="entry name" value="Efflux pump membrane transporter"/>
    <property type="match status" value="1"/>
</dbReference>
<evidence type="ECO:0000256" key="4">
    <source>
        <dbReference type="ARBA" id="ARBA00022475"/>
    </source>
</evidence>
<keyword evidence="8 9" id="KW-0472">Membrane</keyword>
<keyword evidence="5 9" id="KW-0997">Cell inner membrane</keyword>
<evidence type="ECO:0000256" key="5">
    <source>
        <dbReference type="ARBA" id="ARBA00022519"/>
    </source>
</evidence>
<dbReference type="STRING" id="1293439.WH87_14600"/>
<feature type="transmembrane region" description="Helical" evidence="9">
    <location>
        <begin position="473"/>
        <end position="496"/>
    </location>
</feature>
<dbReference type="SUPFAM" id="SSF82693">
    <property type="entry name" value="Multidrug efflux transporter AcrB pore domain, PN1, PN2, PC1 and PC2 subdomains"/>
    <property type="match status" value="4"/>
</dbReference>
<dbReference type="Proteomes" id="UP000033411">
    <property type="component" value="Unassembled WGS sequence"/>
</dbReference>
<dbReference type="InterPro" id="IPR027463">
    <property type="entry name" value="AcrB_DN_DC_subdom"/>
</dbReference>
<comment type="caution">
    <text evidence="9">Lacks conserved residue(s) required for the propagation of feature annotation.</text>
</comment>
<keyword evidence="6 9" id="KW-0812">Transmembrane</keyword>
<dbReference type="Gene3D" id="3.30.2090.10">
    <property type="entry name" value="Multidrug efflux transporter AcrB TolC docking domain, DN and DC subdomains"/>
    <property type="match status" value="2"/>
</dbReference>
<dbReference type="PRINTS" id="PR00702">
    <property type="entry name" value="ACRIFLAVINRP"/>
</dbReference>
<dbReference type="SUPFAM" id="SSF82714">
    <property type="entry name" value="Multidrug efflux transporter AcrB TolC docking domain, DN and DC subdomains"/>
    <property type="match status" value="2"/>
</dbReference>
<dbReference type="Gene3D" id="1.20.1640.10">
    <property type="entry name" value="Multidrug efflux transporter AcrB transmembrane domain"/>
    <property type="match status" value="2"/>
</dbReference>
<keyword evidence="4" id="KW-1003">Cell membrane</keyword>
<dbReference type="PANTHER" id="PTHR32063">
    <property type="match status" value="1"/>
</dbReference>
<feature type="transmembrane region" description="Helical" evidence="9">
    <location>
        <begin position="891"/>
        <end position="911"/>
    </location>
</feature>
<comment type="similarity">
    <text evidence="2 9">Belongs to the resistance-nodulation-cell division (RND) (TC 2.A.6) family.</text>
</comment>